<dbReference type="Pfam" id="PF01408">
    <property type="entry name" value="GFO_IDH_MocA"/>
    <property type="match status" value="1"/>
</dbReference>
<dbReference type="InterPro" id="IPR036291">
    <property type="entry name" value="NAD(P)-bd_dom_sf"/>
</dbReference>
<comment type="caution">
    <text evidence="3">The sequence shown here is derived from an EMBL/GenBank/DDBJ whole genome shotgun (WGS) entry which is preliminary data.</text>
</comment>
<evidence type="ECO:0008006" key="5">
    <source>
        <dbReference type="Google" id="ProtNLM"/>
    </source>
</evidence>
<organism evidence="3 4">
    <name type="scientific">Candidatus Desantisbacteria bacterium CG_4_10_14_0_8_um_filter_48_22</name>
    <dbReference type="NCBI Taxonomy" id="1974543"/>
    <lineage>
        <taxon>Bacteria</taxon>
        <taxon>Candidatus Desantisiibacteriota</taxon>
    </lineage>
</organism>
<evidence type="ECO:0000259" key="2">
    <source>
        <dbReference type="Pfam" id="PF22725"/>
    </source>
</evidence>
<dbReference type="Gene3D" id="3.40.50.720">
    <property type="entry name" value="NAD(P)-binding Rossmann-like Domain"/>
    <property type="match status" value="1"/>
</dbReference>
<dbReference type="Gene3D" id="3.30.360.10">
    <property type="entry name" value="Dihydrodipicolinate Reductase, domain 2"/>
    <property type="match status" value="1"/>
</dbReference>
<dbReference type="Proteomes" id="UP000229307">
    <property type="component" value="Unassembled WGS sequence"/>
</dbReference>
<dbReference type="InterPro" id="IPR055170">
    <property type="entry name" value="GFO_IDH_MocA-like_dom"/>
</dbReference>
<dbReference type="AlphaFoldDB" id="A0A2M7S4P8"/>
<dbReference type="SUPFAM" id="SSF51735">
    <property type="entry name" value="NAD(P)-binding Rossmann-fold domains"/>
    <property type="match status" value="1"/>
</dbReference>
<reference evidence="4" key="1">
    <citation type="submission" date="2017-09" db="EMBL/GenBank/DDBJ databases">
        <title>Depth-based differentiation of microbial function through sediment-hosted aquifers and enrichment of novel symbionts in the deep terrestrial subsurface.</title>
        <authorList>
            <person name="Probst A.J."/>
            <person name="Ladd B."/>
            <person name="Jarett J.K."/>
            <person name="Geller-Mcgrath D.E."/>
            <person name="Sieber C.M.K."/>
            <person name="Emerson J.B."/>
            <person name="Anantharaman K."/>
            <person name="Thomas B.C."/>
            <person name="Malmstrom R."/>
            <person name="Stieglmeier M."/>
            <person name="Klingl A."/>
            <person name="Woyke T."/>
            <person name="Ryan C.M."/>
            <person name="Banfield J.F."/>
        </authorList>
    </citation>
    <scope>NUCLEOTIDE SEQUENCE [LARGE SCALE GENOMIC DNA]</scope>
</reference>
<feature type="domain" description="GFO/IDH/MocA-like oxidoreductase" evidence="2">
    <location>
        <begin position="173"/>
        <end position="237"/>
    </location>
</feature>
<dbReference type="GO" id="GO:0000166">
    <property type="term" value="F:nucleotide binding"/>
    <property type="evidence" value="ECO:0007669"/>
    <property type="project" value="InterPro"/>
</dbReference>
<name>A0A2M7S4P8_9BACT</name>
<dbReference type="Pfam" id="PF22725">
    <property type="entry name" value="GFO_IDH_MocA_C3"/>
    <property type="match status" value="1"/>
</dbReference>
<dbReference type="InterPro" id="IPR000683">
    <property type="entry name" value="Gfo/Idh/MocA-like_OxRdtase_N"/>
</dbReference>
<feature type="domain" description="Gfo/Idh/MocA-like oxidoreductase N-terminal" evidence="1">
    <location>
        <begin position="6"/>
        <end position="124"/>
    </location>
</feature>
<evidence type="ECO:0000313" key="4">
    <source>
        <dbReference type="Proteomes" id="UP000229307"/>
    </source>
</evidence>
<evidence type="ECO:0000313" key="3">
    <source>
        <dbReference type="EMBL" id="PIZ14546.1"/>
    </source>
</evidence>
<proteinExistence type="predicted"/>
<accession>A0A2M7S4P8</accession>
<dbReference type="PANTHER" id="PTHR43377:SF2">
    <property type="entry name" value="BINDING ROSSMANN FOLD OXIDOREDUCTASE, PUTATIVE (AFU_ORTHOLOGUE AFUA_4G00560)-RELATED"/>
    <property type="match status" value="1"/>
</dbReference>
<protein>
    <recommendedName>
        <fullName evidence="5">Oxidoreductase</fullName>
    </recommendedName>
</protein>
<sequence>MMEKLKVIQVGTGGFGNAWLNALKNHPEGKIIALVDTNPEVLKQQAAASGIPAEHCYASLSEALKKEKADILVNVTPPQVHRKVCAEGFRAGLDVITEKPLADTMESARDIVDQAEKYNKKIMVSQNYRFSPWAWTIKKILSEKFADNIGYVTILFQKGPRFGGFREEMPYPLLIDMSIHHFDLIRFFTGSDPVEVYAKSYMPGWSWFKGDPSANVIFTFKNGTVCSYNGSWAAKGIETPWNGEWRLECGGGVLLSRDDKIFLSAGAENPPAEIIPEQYPLAGQQYTFHEMVRAIREKRQPQTNGADNLKSLGMVFAALESAKTNKPVKIQ</sequence>
<gene>
    <name evidence="3" type="ORF">COY52_12230</name>
</gene>
<dbReference type="InterPro" id="IPR051450">
    <property type="entry name" value="Gfo/Idh/MocA_Oxidoreductases"/>
</dbReference>
<evidence type="ECO:0000259" key="1">
    <source>
        <dbReference type="Pfam" id="PF01408"/>
    </source>
</evidence>
<dbReference type="SUPFAM" id="SSF55347">
    <property type="entry name" value="Glyceraldehyde-3-phosphate dehydrogenase-like, C-terminal domain"/>
    <property type="match status" value="1"/>
</dbReference>
<dbReference type="PANTHER" id="PTHR43377">
    <property type="entry name" value="BILIVERDIN REDUCTASE A"/>
    <property type="match status" value="1"/>
</dbReference>
<dbReference type="EMBL" id="PFMR01000338">
    <property type="protein sequence ID" value="PIZ14546.1"/>
    <property type="molecule type" value="Genomic_DNA"/>
</dbReference>